<dbReference type="EMBL" id="JABBWK010000033">
    <property type="protein sequence ID" value="KAG1899344.1"/>
    <property type="molecule type" value="Genomic_DNA"/>
</dbReference>
<evidence type="ECO:0000256" key="1">
    <source>
        <dbReference type="SAM" id="SignalP"/>
    </source>
</evidence>
<evidence type="ECO:0000313" key="3">
    <source>
        <dbReference type="Proteomes" id="UP001195769"/>
    </source>
</evidence>
<keyword evidence="1" id="KW-0732">Signal</keyword>
<dbReference type="RefSeq" id="XP_041224920.1">
    <property type="nucleotide sequence ID" value="XM_041377080.1"/>
</dbReference>
<keyword evidence="3" id="KW-1185">Reference proteome</keyword>
<name>A0AAD4E6I4_9AGAM</name>
<feature type="chain" id="PRO_5042197244" evidence="1">
    <location>
        <begin position="25"/>
        <end position="193"/>
    </location>
</feature>
<dbReference type="GeneID" id="64671378"/>
<comment type="caution">
    <text evidence="2">The sequence shown here is derived from an EMBL/GenBank/DDBJ whole genome shotgun (WGS) entry which is preliminary data.</text>
</comment>
<evidence type="ECO:0000313" key="2">
    <source>
        <dbReference type="EMBL" id="KAG1899344.1"/>
    </source>
</evidence>
<gene>
    <name evidence="2" type="ORF">F5891DRAFT_981118</name>
</gene>
<protein>
    <submittedName>
        <fullName evidence="2">Uncharacterized protein</fullName>
    </submittedName>
</protein>
<proteinExistence type="predicted"/>
<organism evidence="2 3">
    <name type="scientific">Suillus fuscotomentosus</name>
    <dbReference type="NCBI Taxonomy" id="1912939"/>
    <lineage>
        <taxon>Eukaryota</taxon>
        <taxon>Fungi</taxon>
        <taxon>Dikarya</taxon>
        <taxon>Basidiomycota</taxon>
        <taxon>Agaricomycotina</taxon>
        <taxon>Agaricomycetes</taxon>
        <taxon>Agaricomycetidae</taxon>
        <taxon>Boletales</taxon>
        <taxon>Suillineae</taxon>
        <taxon>Suillaceae</taxon>
        <taxon>Suillus</taxon>
    </lineage>
</organism>
<dbReference type="AlphaFoldDB" id="A0AAD4E6I4"/>
<dbReference type="Proteomes" id="UP001195769">
    <property type="component" value="Unassembled WGS sequence"/>
</dbReference>
<reference evidence="2" key="1">
    <citation type="journal article" date="2020" name="New Phytol.">
        <title>Comparative genomics reveals dynamic genome evolution in host specialist ectomycorrhizal fungi.</title>
        <authorList>
            <person name="Lofgren L.A."/>
            <person name="Nguyen N.H."/>
            <person name="Vilgalys R."/>
            <person name="Ruytinx J."/>
            <person name="Liao H.L."/>
            <person name="Branco S."/>
            <person name="Kuo A."/>
            <person name="LaButti K."/>
            <person name="Lipzen A."/>
            <person name="Andreopoulos W."/>
            <person name="Pangilinan J."/>
            <person name="Riley R."/>
            <person name="Hundley H."/>
            <person name="Na H."/>
            <person name="Barry K."/>
            <person name="Grigoriev I.V."/>
            <person name="Stajich J.E."/>
            <person name="Kennedy P.G."/>
        </authorList>
    </citation>
    <scope>NUCLEOTIDE SEQUENCE</scope>
    <source>
        <strain evidence="2">FC203</strain>
    </source>
</reference>
<accession>A0AAD4E6I4</accession>
<feature type="signal peptide" evidence="1">
    <location>
        <begin position="1"/>
        <end position="24"/>
    </location>
</feature>
<sequence length="193" mass="21238">MSVFAPAHYGLLILLLLEQQHINSNITSKAAWDNTWCTSGNINGQPEIPIAFKMTFEDIKLSISLMERGLVAGADLSEIFVGDPAKVKELERCLTCPRLESGVNGKTSLSVSETVIFAVTAVTDTKYLIPCMMRESLVESFGMERLGNWEGSNLVYKSVEEVANMNLCTKWHLGGGRKYAAELALDNEFLSGK</sequence>